<dbReference type="PANTHER" id="PTHR48063:SF90">
    <property type="entry name" value="OS11G0565920 PROTEIN"/>
    <property type="match status" value="1"/>
</dbReference>
<keyword evidence="3" id="KW-0732">Signal</keyword>
<dbReference type="Gene3D" id="3.80.10.10">
    <property type="entry name" value="Ribonuclease Inhibitor"/>
    <property type="match status" value="1"/>
</dbReference>
<protein>
    <submittedName>
        <fullName evidence="8">Uncharacterized protein</fullName>
    </submittedName>
</protein>
<dbReference type="PANTHER" id="PTHR48063">
    <property type="entry name" value="LRR RECEPTOR-LIKE KINASE"/>
    <property type="match status" value="1"/>
</dbReference>
<dbReference type="InterPro" id="IPR046956">
    <property type="entry name" value="RLP23-like"/>
</dbReference>
<keyword evidence="6" id="KW-0675">Receptor</keyword>
<evidence type="ECO:0000313" key="8">
    <source>
        <dbReference type="EMBL" id="RXH98649.1"/>
    </source>
</evidence>
<evidence type="ECO:0000256" key="6">
    <source>
        <dbReference type="ARBA" id="ARBA00023170"/>
    </source>
</evidence>
<gene>
    <name evidence="8" type="ORF">DVH24_010974</name>
</gene>
<dbReference type="InterPro" id="IPR032675">
    <property type="entry name" value="LRR_dom_sf"/>
</dbReference>
<dbReference type="Proteomes" id="UP000290289">
    <property type="component" value="Chromosome 5"/>
</dbReference>
<evidence type="ECO:0000256" key="2">
    <source>
        <dbReference type="ARBA" id="ARBA00022692"/>
    </source>
</evidence>
<keyword evidence="5" id="KW-0472">Membrane</keyword>
<evidence type="ECO:0000256" key="1">
    <source>
        <dbReference type="ARBA" id="ARBA00004479"/>
    </source>
</evidence>
<dbReference type="AlphaFoldDB" id="A0A498JRT2"/>
<comment type="caution">
    <text evidence="8">The sequence shown here is derived from an EMBL/GenBank/DDBJ whole genome shotgun (WGS) entry which is preliminary data.</text>
</comment>
<evidence type="ECO:0000256" key="7">
    <source>
        <dbReference type="ARBA" id="ARBA00023180"/>
    </source>
</evidence>
<evidence type="ECO:0000256" key="4">
    <source>
        <dbReference type="ARBA" id="ARBA00022989"/>
    </source>
</evidence>
<name>A0A498JRT2_MALDO</name>
<dbReference type="SUPFAM" id="SSF52058">
    <property type="entry name" value="L domain-like"/>
    <property type="match status" value="1"/>
</dbReference>
<reference evidence="8 9" key="1">
    <citation type="submission" date="2018-10" db="EMBL/GenBank/DDBJ databases">
        <title>A high-quality apple genome assembly.</title>
        <authorList>
            <person name="Hu J."/>
        </authorList>
    </citation>
    <scope>NUCLEOTIDE SEQUENCE [LARGE SCALE GENOMIC DNA]</scope>
    <source>
        <strain evidence="9">cv. HFTH1</strain>
        <tissue evidence="8">Young leaf</tissue>
    </source>
</reference>
<sequence>MLRRIRIACLLGVQINLRHLYLEGNSFWGSIPTSIGNLSSLKTLNLQRQRYERIYSRKFWGNFLRVDLGLSKNSWEDNLTETHLINLTRLKCIDLSIDQDVA</sequence>
<evidence type="ECO:0000256" key="5">
    <source>
        <dbReference type="ARBA" id="ARBA00023136"/>
    </source>
</evidence>
<dbReference type="GO" id="GO:0016020">
    <property type="term" value="C:membrane"/>
    <property type="evidence" value="ECO:0007669"/>
    <property type="project" value="UniProtKB-SubCell"/>
</dbReference>
<accession>A0A498JRT2</accession>
<dbReference type="Pfam" id="PF00560">
    <property type="entry name" value="LRR_1"/>
    <property type="match status" value="1"/>
</dbReference>
<evidence type="ECO:0000256" key="3">
    <source>
        <dbReference type="ARBA" id="ARBA00022729"/>
    </source>
</evidence>
<organism evidence="8 9">
    <name type="scientific">Malus domestica</name>
    <name type="common">Apple</name>
    <name type="synonym">Pyrus malus</name>
    <dbReference type="NCBI Taxonomy" id="3750"/>
    <lineage>
        <taxon>Eukaryota</taxon>
        <taxon>Viridiplantae</taxon>
        <taxon>Streptophyta</taxon>
        <taxon>Embryophyta</taxon>
        <taxon>Tracheophyta</taxon>
        <taxon>Spermatophyta</taxon>
        <taxon>Magnoliopsida</taxon>
        <taxon>eudicotyledons</taxon>
        <taxon>Gunneridae</taxon>
        <taxon>Pentapetalae</taxon>
        <taxon>rosids</taxon>
        <taxon>fabids</taxon>
        <taxon>Rosales</taxon>
        <taxon>Rosaceae</taxon>
        <taxon>Amygdaloideae</taxon>
        <taxon>Maleae</taxon>
        <taxon>Malus</taxon>
    </lineage>
</organism>
<proteinExistence type="predicted"/>
<keyword evidence="7" id="KW-0325">Glycoprotein</keyword>
<dbReference type="EMBL" id="RDQH01000331">
    <property type="protein sequence ID" value="RXH98649.1"/>
    <property type="molecule type" value="Genomic_DNA"/>
</dbReference>
<dbReference type="InterPro" id="IPR001611">
    <property type="entry name" value="Leu-rich_rpt"/>
</dbReference>
<comment type="subcellular location">
    <subcellularLocation>
        <location evidence="1">Membrane</location>
        <topology evidence="1">Single-pass type I membrane protein</topology>
    </subcellularLocation>
</comment>
<keyword evidence="4" id="KW-1133">Transmembrane helix</keyword>
<keyword evidence="9" id="KW-1185">Reference proteome</keyword>
<keyword evidence="2" id="KW-0812">Transmembrane</keyword>
<dbReference type="STRING" id="3750.A0A498JRT2"/>
<evidence type="ECO:0000313" key="9">
    <source>
        <dbReference type="Proteomes" id="UP000290289"/>
    </source>
</evidence>